<dbReference type="Proteomes" id="UP000015454">
    <property type="component" value="Unassembled WGS sequence"/>
</dbReference>
<keyword evidence="2" id="KW-1185">Reference proteome</keyword>
<accession>T0EY37</accession>
<gene>
    <name evidence="1" type="ORF">LEP1GSC050_1902</name>
</gene>
<proteinExistence type="predicted"/>
<name>T0EY37_9LEPT</name>
<comment type="caution">
    <text evidence="1">The sequence shown here is derived from an EMBL/GenBank/DDBJ whole genome shotgun (WGS) entry which is preliminary data.</text>
</comment>
<reference evidence="1" key="1">
    <citation type="submission" date="2013-05" db="EMBL/GenBank/DDBJ databases">
        <authorList>
            <person name="Harkins D.M."/>
            <person name="Durkin A.S."/>
            <person name="Brinkac L.M."/>
            <person name="Haft D.H."/>
            <person name="Selengut J.D."/>
            <person name="Sanka R."/>
            <person name="DePew J."/>
            <person name="Purushe J."/>
            <person name="Hartskeerl R.A."/>
            <person name="Ahmed A."/>
            <person name="van der Linden H."/>
            <person name="Goris M.G.A."/>
            <person name="Vinetz J.M."/>
            <person name="Sutton G.G."/>
            <person name="Nierman W.C."/>
            <person name="Fouts D.E."/>
        </authorList>
    </citation>
    <scope>NUCLEOTIDE SEQUENCE [LARGE SCALE GENOMIC DNA]</scope>
    <source>
        <strain evidence="1">5399</strain>
    </source>
</reference>
<dbReference type="AlphaFoldDB" id="T0EY37"/>
<protein>
    <submittedName>
        <fullName evidence="1">Uncharacterized protein</fullName>
    </submittedName>
</protein>
<dbReference type="EMBL" id="AHMO02000010">
    <property type="protein sequence ID" value="EQA43750.1"/>
    <property type="molecule type" value="Genomic_DNA"/>
</dbReference>
<evidence type="ECO:0000313" key="2">
    <source>
        <dbReference type="Proteomes" id="UP000015454"/>
    </source>
</evidence>
<sequence length="64" mass="7115">MSLVWFWSQGSLGSLFLSFDISGKKFPRLLEKLFRGCPHPSWAGAGAAVPPEPLFIKSLGLQYF</sequence>
<organism evidence="1 2">
    <name type="scientific">Leptospira broomii serovar Hurstbridge str. 5399</name>
    <dbReference type="NCBI Taxonomy" id="1049789"/>
    <lineage>
        <taxon>Bacteria</taxon>
        <taxon>Pseudomonadati</taxon>
        <taxon>Spirochaetota</taxon>
        <taxon>Spirochaetia</taxon>
        <taxon>Leptospirales</taxon>
        <taxon>Leptospiraceae</taxon>
        <taxon>Leptospira</taxon>
    </lineage>
</organism>
<evidence type="ECO:0000313" key="1">
    <source>
        <dbReference type="EMBL" id="EQA43750.1"/>
    </source>
</evidence>